<dbReference type="GO" id="GO:0042026">
    <property type="term" value="P:protein refolding"/>
    <property type="evidence" value="ECO:0007669"/>
    <property type="project" value="TreeGrafter"/>
</dbReference>
<dbReference type="OMA" id="VRVYRWA"/>
<feature type="domain" description="J" evidence="3">
    <location>
        <begin position="60"/>
        <end position="124"/>
    </location>
</feature>
<evidence type="ECO:0000256" key="1">
    <source>
        <dbReference type="SAM" id="MobiDB-lite"/>
    </source>
</evidence>
<name>A0A4Y7L1V6_PAPSO</name>
<feature type="transmembrane region" description="Helical" evidence="2">
    <location>
        <begin position="208"/>
        <end position="232"/>
    </location>
</feature>
<feature type="region of interest" description="Disordered" evidence="1">
    <location>
        <begin position="171"/>
        <end position="197"/>
    </location>
</feature>
<dbReference type="Gramene" id="RZC78947">
    <property type="protein sequence ID" value="RZC78947"/>
    <property type="gene ID" value="C5167_003287"/>
</dbReference>
<dbReference type="SMART" id="SM00271">
    <property type="entry name" value="DnaJ"/>
    <property type="match status" value="1"/>
</dbReference>
<dbReference type="GO" id="GO:0051082">
    <property type="term" value="F:unfolded protein binding"/>
    <property type="evidence" value="ECO:0007669"/>
    <property type="project" value="TreeGrafter"/>
</dbReference>
<evidence type="ECO:0000313" key="5">
    <source>
        <dbReference type="Proteomes" id="UP000316621"/>
    </source>
</evidence>
<dbReference type="PANTHER" id="PTHR43096:SF58">
    <property type="entry name" value="CHAPERONE DNAJ-DOMAIN SUPERFAMILY PROTEIN"/>
    <property type="match status" value="1"/>
</dbReference>
<dbReference type="Gene3D" id="1.10.287.110">
    <property type="entry name" value="DnaJ domain"/>
    <property type="match status" value="1"/>
</dbReference>
<organism evidence="4 5">
    <name type="scientific">Papaver somniferum</name>
    <name type="common">Opium poppy</name>
    <dbReference type="NCBI Taxonomy" id="3469"/>
    <lineage>
        <taxon>Eukaryota</taxon>
        <taxon>Viridiplantae</taxon>
        <taxon>Streptophyta</taxon>
        <taxon>Embryophyta</taxon>
        <taxon>Tracheophyta</taxon>
        <taxon>Spermatophyta</taxon>
        <taxon>Magnoliopsida</taxon>
        <taxon>Ranunculales</taxon>
        <taxon>Papaveraceae</taxon>
        <taxon>Papaveroideae</taxon>
        <taxon>Papaver</taxon>
    </lineage>
</organism>
<evidence type="ECO:0000256" key="2">
    <source>
        <dbReference type="SAM" id="Phobius"/>
    </source>
</evidence>
<evidence type="ECO:0000259" key="3">
    <source>
        <dbReference type="PROSITE" id="PS50076"/>
    </source>
</evidence>
<reference evidence="4 5" key="1">
    <citation type="journal article" date="2018" name="Science">
        <title>The opium poppy genome and morphinan production.</title>
        <authorList>
            <person name="Guo L."/>
            <person name="Winzer T."/>
            <person name="Yang X."/>
            <person name="Li Y."/>
            <person name="Ning Z."/>
            <person name="He Z."/>
            <person name="Teodor R."/>
            <person name="Lu Y."/>
            <person name="Bowser T.A."/>
            <person name="Graham I.A."/>
            <person name="Ye K."/>
        </authorList>
    </citation>
    <scope>NUCLEOTIDE SEQUENCE [LARGE SCALE GENOMIC DNA]</scope>
    <source>
        <strain evidence="5">cv. HN1</strain>
        <tissue evidence="4">Leaves</tissue>
    </source>
</reference>
<proteinExistence type="predicted"/>
<dbReference type="GO" id="GO:0005737">
    <property type="term" value="C:cytoplasm"/>
    <property type="evidence" value="ECO:0007669"/>
    <property type="project" value="TreeGrafter"/>
</dbReference>
<dbReference type="CDD" id="cd06257">
    <property type="entry name" value="DnaJ"/>
    <property type="match status" value="1"/>
</dbReference>
<keyword evidence="2" id="KW-1133">Transmembrane helix</keyword>
<feature type="transmembrane region" description="Helical" evidence="2">
    <location>
        <begin position="244"/>
        <end position="265"/>
    </location>
</feature>
<dbReference type="InterPro" id="IPR001623">
    <property type="entry name" value="DnaJ_domain"/>
</dbReference>
<dbReference type="PRINTS" id="PR00625">
    <property type="entry name" value="JDOMAIN"/>
</dbReference>
<keyword evidence="2" id="KW-0812">Transmembrane</keyword>
<dbReference type="STRING" id="3469.A0A4Y7L1V6"/>
<dbReference type="EMBL" id="CM010723">
    <property type="protein sequence ID" value="RZC78947.1"/>
    <property type="molecule type" value="Genomic_DNA"/>
</dbReference>
<protein>
    <recommendedName>
        <fullName evidence="3">J domain-containing protein</fullName>
    </recommendedName>
</protein>
<dbReference type="OrthoDB" id="376357at2759"/>
<dbReference type="Proteomes" id="UP000316621">
    <property type="component" value="Chromosome 9"/>
</dbReference>
<dbReference type="PANTHER" id="PTHR43096">
    <property type="entry name" value="DNAJ HOMOLOG 1, MITOCHONDRIAL-RELATED"/>
    <property type="match status" value="1"/>
</dbReference>
<dbReference type="SUPFAM" id="SSF46565">
    <property type="entry name" value="Chaperone J-domain"/>
    <property type="match status" value="1"/>
</dbReference>
<sequence length="314" mass="35700">MQAYLLQWGSPSTSSINVLLGQSIGSFHPFKLNLLIPYRPRIQHRSSVISASSSNKGEQNHYAVLGLSSTASSTDIKRAYRNLALKYHPDVCKDSQSGEVFKSIRLAYDVLSSAQTRNQYDRALQFSKDGPNSWRPKSTYNYAELDEEETIRIYRWAELRRQVRSEKYWQQREPTSYGEDNTDEEEEEEDETSTEERGSFIEILRSTFFILFLVQMIGSQLSLLLCSFIALIDEKLDAGYKIGYLVAWLLGGRDGILLTLCLSFTSWLCGKSSSSHIAAMVVAMWVGTNLARYAPQGALLTLLYMSLKLQDHLR</sequence>
<gene>
    <name evidence="4" type="ORF">C5167_003287</name>
</gene>
<keyword evidence="5" id="KW-1185">Reference proteome</keyword>
<dbReference type="AlphaFoldDB" id="A0A4Y7L1V6"/>
<feature type="transmembrane region" description="Helical" evidence="2">
    <location>
        <begin position="277"/>
        <end position="304"/>
    </location>
</feature>
<keyword evidence="2" id="KW-0472">Membrane</keyword>
<dbReference type="PROSITE" id="PS50076">
    <property type="entry name" value="DNAJ_2"/>
    <property type="match status" value="1"/>
</dbReference>
<accession>A0A4Y7L1V6</accession>
<feature type="compositionally biased region" description="Acidic residues" evidence="1">
    <location>
        <begin position="180"/>
        <end position="193"/>
    </location>
</feature>
<dbReference type="Pfam" id="PF00226">
    <property type="entry name" value="DnaJ"/>
    <property type="match status" value="1"/>
</dbReference>
<evidence type="ECO:0000313" key="4">
    <source>
        <dbReference type="EMBL" id="RZC78947.1"/>
    </source>
</evidence>
<dbReference type="InterPro" id="IPR036869">
    <property type="entry name" value="J_dom_sf"/>
</dbReference>